<evidence type="ECO:0000313" key="1">
    <source>
        <dbReference type="EMBL" id="GAH33472.1"/>
    </source>
</evidence>
<name>X1ELN4_9ZZZZ</name>
<gene>
    <name evidence="1" type="ORF">S03H2_15447</name>
</gene>
<dbReference type="AlphaFoldDB" id="X1ELN4"/>
<feature type="non-terminal residue" evidence="1">
    <location>
        <position position="70"/>
    </location>
</feature>
<sequence length="70" mass="8103">MFKANTKHPLFKNIHDLIFTHIGFDHIINKVINRLGDIKMVFITGDFAKGKDSKIIDLIFVGNTIDREYL</sequence>
<dbReference type="EMBL" id="BARU01007856">
    <property type="protein sequence ID" value="GAH33472.1"/>
    <property type="molecule type" value="Genomic_DNA"/>
</dbReference>
<accession>X1ELN4</accession>
<reference evidence="1" key="1">
    <citation type="journal article" date="2014" name="Front. Microbiol.">
        <title>High frequency of phylogenetically diverse reductive dehalogenase-homologous genes in deep subseafloor sedimentary metagenomes.</title>
        <authorList>
            <person name="Kawai M."/>
            <person name="Futagami T."/>
            <person name="Toyoda A."/>
            <person name="Takaki Y."/>
            <person name="Nishi S."/>
            <person name="Hori S."/>
            <person name="Arai W."/>
            <person name="Tsubouchi T."/>
            <person name="Morono Y."/>
            <person name="Uchiyama I."/>
            <person name="Ito T."/>
            <person name="Fujiyama A."/>
            <person name="Inagaki F."/>
            <person name="Takami H."/>
        </authorList>
    </citation>
    <scope>NUCLEOTIDE SEQUENCE</scope>
    <source>
        <strain evidence="1">Expedition CK06-06</strain>
    </source>
</reference>
<protein>
    <submittedName>
        <fullName evidence="1">Uncharacterized protein</fullName>
    </submittedName>
</protein>
<comment type="caution">
    <text evidence="1">The sequence shown here is derived from an EMBL/GenBank/DDBJ whole genome shotgun (WGS) entry which is preliminary data.</text>
</comment>
<proteinExistence type="predicted"/>
<organism evidence="1">
    <name type="scientific">marine sediment metagenome</name>
    <dbReference type="NCBI Taxonomy" id="412755"/>
    <lineage>
        <taxon>unclassified sequences</taxon>
        <taxon>metagenomes</taxon>
        <taxon>ecological metagenomes</taxon>
    </lineage>
</organism>